<gene>
    <name evidence="1" type="ORF">M378DRAFT_71243</name>
</gene>
<evidence type="ECO:0000313" key="1">
    <source>
        <dbReference type="EMBL" id="KIL68390.1"/>
    </source>
</evidence>
<protein>
    <submittedName>
        <fullName evidence="1">Uncharacterized protein</fullName>
    </submittedName>
</protein>
<proteinExistence type="predicted"/>
<name>A0A0C2SXZ8_AMAMK</name>
<dbReference type="InterPro" id="IPR052396">
    <property type="entry name" value="Meiotic_Drive_Suppr_Kinase"/>
</dbReference>
<dbReference type="SUPFAM" id="SSF56112">
    <property type="entry name" value="Protein kinase-like (PK-like)"/>
    <property type="match status" value="1"/>
</dbReference>
<dbReference type="PANTHER" id="PTHR37171">
    <property type="entry name" value="SERINE/THREONINE-PROTEIN KINASE YRZF-RELATED"/>
    <property type="match status" value="1"/>
</dbReference>
<dbReference type="InParanoid" id="A0A0C2SXZ8"/>
<dbReference type="PANTHER" id="PTHR37171:SF1">
    <property type="entry name" value="SERINE_THREONINE-PROTEIN KINASE YRZF-RELATED"/>
    <property type="match status" value="1"/>
</dbReference>
<organism evidence="1 2">
    <name type="scientific">Amanita muscaria (strain Koide BX008)</name>
    <dbReference type="NCBI Taxonomy" id="946122"/>
    <lineage>
        <taxon>Eukaryota</taxon>
        <taxon>Fungi</taxon>
        <taxon>Dikarya</taxon>
        <taxon>Basidiomycota</taxon>
        <taxon>Agaricomycotina</taxon>
        <taxon>Agaricomycetes</taxon>
        <taxon>Agaricomycetidae</taxon>
        <taxon>Agaricales</taxon>
        <taxon>Pluteineae</taxon>
        <taxon>Amanitaceae</taxon>
        <taxon>Amanita</taxon>
    </lineage>
</organism>
<reference evidence="1 2" key="1">
    <citation type="submission" date="2014-04" db="EMBL/GenBank/DDBJ databases">
        <title>Evolutionary Origins and Diversification of the Mycorrhizal Mutualists.</title>
        <authorList>
            <consortium name="DOE Joint Genome Institute"/>
            <consortium name="Mycorrhizal Genomics Consortium"/>
            <person name="Kohler A."/>
            <person name="Kuo A."/>
            <person name="Nagy L.G."/>
            <person name="Floudas D."/>
            <person name="Copeland A."/>
            <person name="Barry K.W."/>
            <person name="Cichocki N."/>
            <person name="Veneault-Fourrey C."/>
            <person name="LaButti K."/>
            <person name="Lindquist E.A."/>
            <person name="Lipzen A."/>
            <person name="Lundell T."/>
            <person name="Morin E."/>
            <person name="Murat C."/>
            <person name="Riley R."/>
            <person name="Ohm R."/>
            <person name="Sun H."/>
            <person name="Tunlid A."/>
            <person name="Henrissat B."/>
            <person name="Grigoriev I.V."/>
            <person name="Hibbett D.S."/>
            <person name="Martin F."/>
        </authorList>
    </citation>
    <scope>NUCLEOTIDE SEQUENCE [LARGE SCALE GENOMIC DNA]</scope>
    <source>
        <strain evidence="1 2">Koide BX008</strain>
    </source>
</reference>
<dbReference type="AlphaFoldDB" id="A0A0C2SXZ8"/>
<dbReference type="EMBL" id="KN818228">
    <property type="protein sequence ID" value="KIL68390.1"/>
    <property type="molecule type" value="Genomic_DNA"/>
</dbReference>
<dbReference type="InterPro" id="IPR011009">
    <property type="entry name" value="Kinase-like_dom_sf"/>
</dbReference>
<accession>A0A0C2SXZ8</accession>
<evidence type="ECO:0000313" key="2">
    <source>
        <dbReference type="Proteomes" id="UP000054549"/>
    </source>
</evidence>
<dbReference type="Proteomes" id="UP000054549">
    <property type="component" value="Unassembled WGS sequence"/>
</dbReference>
<dbReference type="OrthoDB" id="3182995at2759"/>
<sequence length="452" mass="51086">METSLPDLPFTHCGQALLSPDFHTSTKTAPRTYPRTDLTALRSWISFPDDVHQVIQSATNRVNLPSTPFTVGVSSKTRFVKTEEKIRAHAMVELHERVEDVVHMFGVVGCFDEPGSGAPIIGDPDFSWVMGRVQPHPKLVVEYTAWWVADLLDLPAAFAGTRCDILSRQSLESLEQIYGYMTLNNNRFGILTNWQRAWFLRRAETDDRKTLDYFVVELDGPNPPISMLKAWVGMILLAEDNWIYASPTPSARDFGDTKMAWRAIRDAEEYKSRPVNGEYRCLPLDFRLCIFDLSSARQGTNGCIVNARFLQSSGLHDHLSVVCKAADMLRYPTTKALLRDEMLAYAALQTLQGQVIPILHGFYEVWGIIHVLALQPVGDAIPEDESIDVVLRKKMKASLRHIHDAGYIHGDIARRNFCTTLYGDVFLVDLERCRPAANQSELDDEMNEVDKL</sequence>
<keyword evidence="2" id="KW-1185">Reference proteome</keyword>
<dbReference type="STRING" id="946122.A0A0C2SXZ8"/>
<dbReference type="HOGENOM" id="CLU_047433_0_0_1"/>